<proteinExistence type="predicted"/>
<dbReference type="WBParaSite" id="GPUH_0001005801-mRNA-1">
    <property type="protein sequence ID" value="GPUH_0001005801-mRNA-1"/>
    <property type="gene ID" value="GPUH_0001005801"/>
</dbReference>
<reference evidence="1" key="1">
    <citation type="submission" date="2016-06" db="UniProtKB">
        <authorList>
            <consortium name="WormBaseParasite"/>
        </authorList>
    </citation>
    <scope>IDENTIFICATION</scope>
</reference>
<sequence>LGHKVHKELMGHLVRLDLLGDQEKMQRYLS</sequence>
<dbReference type="AlphaFoldDB" id="A0A183DMV5"/>
<accession>A0A183DMV5</accession>
<name>A0A183DMV5_9BILA</name>
<protein>
    <submittedName>
        <fullName evidence="1">IS630 family transposase</fullName>
    </submittedName>
</protein>
<evidence type="ECO:0000313" key="1">
    <source>
        <dbReference type="WBParaSite" id="GPUH_0001005801-mRNA-1"/>
    </source>
</evidence>
<organism evidence="1">
    <name type="scientific">Gongylonema pulchrum</name>
    <dbReference type="NCBI Taxonomy" id="637853"/>
    <lineage>
        <taxon>Eukaryota</taxon>
        <taxon>Metazoa</taxon>
        <taxon>Ecdysozoa</taxon>
        <taxon>Nematoda</taxon>
        <taxon>Chromadorea</taxon>
        <taxon>Rhabditida</taxon>
        <taxon>Spirurina</taxon>
        <taxon>Spiruromorpha</taxon>
        <taxon>Spiruroidea</taxon>
        <taxon>Gongylonematidae</taxon>
        <taxon>Gongylonema</taxon>
    </lineage>
</organism>